<feature type="region of interest" description="Disordered" evidence="2">
    <location>
        <begin position="30"/>
        <end position="55"/>
    </location>
</feature>
<sequence>MDDSDDYILDDIVFDDQTLAALDQEEQKYLHQSSLFQSSSTPPDRPIKRHKTNSGWTAGIGASVLAGDEDDLPEISLRADGSYGVMNRMNATNATTSRPVTGAQRNGPHIAPKNPVKVVQPAPVLPRNAQPRALSRSIDHPRHPALRQSEPVRRPANQNQNRPQTTKSHDLQTQVLELQRKLDELREDNTKIQTALKDAIDMKMVKEGEVSILRKTIEKNAQVHAAQVSQLRSEKEKADAKQVQLQNQMKEEMDRLRTQFLFKQQELEASIRVKPPASVKAKKIGRADFPSTPLAIPSSMRSWNNAPEASTYRRLVAESPSRVPGPPPLFKASPSKQVPQSPEKRRKNATLPGFQNAFDTSTPIRSPSRRAGKGKAKMEQIFGGDSINDPSSPSQRSPILSQLQFESPPNICPPPATKNNPPSSDISAPESNRPDDDGMDIVVADSEEDVAGEDEPFESINLKNELLPLAILLDLLTKLVLSLPRFQDIFLSVQVPVGQEEAVSLISGISRIIQQHLNPNLEHVHCEILSQETLSFLESICFHASPVSLQRLEVFARNREALMILFHPSLPNRFLERSSRMLAILSSHHALYEALLGANDNLGHPDQPIKEPFLDLLCSHLIESTRPPTDVVKVQILVSFSQLSIAHPDGHETLARSYTLIPSLILYTSFLTSPLWEDDERLTSSPEEISS</sequence>
<feature type="region of interest" description="Disordered" evidence="2">
    <location>
        <begin position="316"/>
        <end position="440"/>
    </location>
</feature>
<evidence type="ECO:0000313" key="4">
    <source>
        <dbReference type="Proteomes" id="UP001148786"/>
    </source>
</evidence>
<evidence type="ECO:0000313" key="3">
    <source>
        <dbReference type="EMBL" id="KAJ3506603.1"/>
    </source>
</evidence>
<dbReference type="OrthoDB" id="3366922at2759"/>
<evidence type="ECO:0008006" key="5">
    <source>
        <dbReference type="Google" id="ProtNLM"/>
    </source>
</evidence>
<proteinExistence type="predicted"/>
<evidence type="ECO:0000256" key="1">
    <source>
        <dbReference type="SAM" id="Coils"/>
    </source>
</evidence>
<reference evidence="3" key="1">
    <citation type="submission" date="2022-07" db="EMBL/GenBank/DDBJ databases">
        <title>Genome Sequence of Agrocybe chaxingu.</title>
        <authorList>
            <person name="Buettner E."/>
        </authorList>
    </citation>
    <scope>NUCLEOTIDE SEQUENCE</scope>
    <source>
        <strain evidence="3">MP-N11</strain>
    </source>
</reference>
<feature type="compositionally biased region" description="Polar residues" evidence="2">
    <location>
        <begin position="90"/>
        <end position="99"/>
    </location>
</feature>
<keyword evidence="4" id="KW-1185">Reference proteome</keyword>
<keyword evidence="1" id="KW-0175">Coiled coil</keyword>
<feature type="compositionally biased region" description="Polar residues" evidence="2">
    <location>
        <begin position="30"/>
        <end position="42"/>
    </location>
</feature>
<comment type="caution">
    <text evidence="3">The sequence shown here is derived from an EMBL/GenBank/DDBJ whole genome shotgun (WGS) entry which is preliminary data.</text>
</comment>
<organism evidence="3 4">
    <name type="scientific">Agrocybe chaxingu</name>
    <dbReference type="NCBI Taxonomy" id="84603"/>
    <lineage>
        <taxon>Eukaryota</taxon>
        <taxon>Fungi</taxon>
        <taxon>Dikarya</taxon>
        <taxon>Basidiomycota</taxon>
        <taxon>Agaricomycotina</taxon>
        <taxon>Agaricomycetes</taxon>
        <taxon>Agaricomycetidae</taxon>
        <taxon>Agaricales</taxon>
        <taxon>Agaricineae</taxon>
        <taxon>Strophariaceae</taxon>
        <taxon>Agrocybe</taxon>
    </lineage>
</organism>
<protein>
    <recommendedName>
        <fullName evidence="5">Rad26 atrip</fullName>
    </recommendedName>
</protein>
<dbReference type="EMBL" id="JANKHO010000748">
    <property type="protein sequence ID" value="KAJ3506603.1"/>
    <property type="molecule type" value="Genomic_DNA"/>
</dbReference>
<feature type="compositionally biased region" description="Polar residues" evidence="2">
    <location>
        <begin position="388"/>
        <end position="407"/>
    </location>
</feature>
<feature type="coiled-coil region" evidence="1">
    <location>
        <begin position="228"/>
        <end position="255"/>
    </location>
</feature>
<feature type="compositionally biased region" description="Polar residues" evidence="2">
    <location>
        <begin position="417"/>
        <end position="430"/>
    </location>
</feature>
<dbReference type="AlphaFoldDB" id="A0A9W8K078"/>
<accession>A0A9W8K078</accession>
<gene>
    <name evidence="3" type="ORF">NLJ89_g6781</name>
</gene>
<name>A0A9W8K078_9AGAR</name>
<feature type="compositionally biased region" description="Polar residues" evidence="2">
    <location>
        <begin position="156"/>
        <end position="172"/>
    </location>
</feature>
<dbReference type="Proteomes" id="UP001148786">
    <property type="component" value="Unassembled WGS sequence"/>
</dbReference>
<evidence type="ECO:0000256" key="2">
    <source>
        <dbReference type="SAM" id="MobiDB-lite"/>
    </source>
</evidence>
<feature type="region of interest" description="Disordered" evidence="2">
    <location>
        <begin position="90"/>
        <end position="172"/>
    </location>
</feature>